<dbReference type="Proteomes" id="UP001218188">
    <property type="component" value="Unassembled WGS sequence"/>
</dbReference>
<evidence type="ECO:0000313" key="3">
    <source>
        <dbReference type="Proteomes" id="UP001218188"/>
    </source>
</evidence>
<dbReference type="AlphaFoldDB" id="A0AAD6XBV6"/>
<dbReference type="EMBL" id="JARJCM010000007">
    <property type="protein sequence ID" value="KAJ7044212.1"/>
    <property type="molecule type" value="Genomic_DNA"/>
</dbReference>
<accession>A0AAD6XBV6</accession>
<gene>
    <name evidence="2" type="ORF">C8F04DRAFT_1174657</name>
    <name evidence="1" type="ORF">C8F04DRAFT_1188788</name>
</gene>
<keyword evidence="3" id="KW-1185">Reference proteome</keyword>
<proteinExistence type="predicted"/>
<organism evidence="2 3">
    <name type="scientific">Mycena alexandri</name>
    <dbReference type="NCBI Taxonomy" id="1745969"/>
    <lineage>
        <taxon>Eukaryota</taxon>
        <taxon>Fungi</taxon>
        <taxon>Dikarya</taxon>
        <taxon>Basidiomycota</taxon>
        <taxon>Agaricomycotina</taxon>
        <taxon>Agaricomycetes</taxon>
        <taxon>Agaricomycetidae</taxon>
        <taxon>Agaricales</taxon>
        <taxon>Marasmiineae</taxon>
        <taxon>Mycenaceae</taxon>
        <taxon>Mycena</taxon>
    </lineage>
</organism>
<protein>
    <submittedName>
        <fullName evidence="2">Uncharacterized protein</fullName>
    </submittedName>
</protein>
<evidence type="ECO:0000313" key="2">
    <source>
        <dbReference type="EMBL" id="KAJ7044212.1"/>
    </source>
</evidence>
<comment type="caution">
    <text evidence="2">The sequence shown here is derived from an EMBL/GenBank/DDBJ whole genome shotgun (WGS) entry which is preliminary data.</text>
</comment>
<name>A0AAD6XBV6_9AGAR</name>
<dbReference type="EMBL" id="JARJCM010000114">
    <property type="protein sequence ID" value="KAJ7028247.1"/>
    <property type="molecule type" value="Genomic_DNA"/>
</dbReference>
<sequence length="354" mass="39721">MSSVTSLLAKFEFVSFETARIPYEIWTCVFKHVLQSWISTSFPYTWARNSAFWTGVFVDPSIPLAVIGRCSDNSGSRSTDLVLDLANNTEFPLAALWNTLRPVLHRCRTLSVRVRDAESWLLLDAEIQDARVDRLESCVLQIEHDVSDQITVHPVFLRLGDGFIRKVAHLCLHGISLEWSSRHNFSLLSSLTIIDPAFSPSWSDYRIIATNAGTLRLETLRLSGAVEDDGFAYFLFIRLPLLRFLELPTTDGSFLHAILVADSRLGRQVPPEGPACPLLTRVRVLGGSLSLLHQFVWRRRSSDAKNLEAVEFSVESFSELDVTELHVLNAEVEVLAVGADTEEPHWITGMGDLN</sequence>
<reference evidence="2" key="1">
    <citation type="submission" date="2023-03" db="EMBL/GenBank/DDBJ databases">
        <title>Massive genome expansion in bonnet fungi (Mycena s.s.) driven by repeated elements and novel gene families across ecological guilds.</title>
        <authorList>
            <consortium name="Lawrence Berkeley National Laboratory"/>
            <person name="Harder C.B."/>
            <person name="Miyauchi S."/>
            <person name="Viragh M."/>
            <person name="Kuo A."/>
            <person name="Thoen E."/>
            <person name="Andreopoulos B."/>
            <person name="Lu D."/>
            <person name="Skrede I."/>
            <person name="Drula E."/>
            <person name="Henrissat B."/>
            <person name="Morin E."/>
            <person name="Kohler A."/>
            <person name="Barry K."/>
            <person name="LaButti K."/>
            <person name="Morin E."/>
            <person name="Salamov A."/>
            <person name="Lipzen A."/>
            <person name="Mereny Z."/>
            <person name="Hegedus B."/>
            <person name="Baldrian P."/>
            <person name="Stursova M."/>
            <person name="Weitz H."/>
            <person name="Taylor A."/>
            <person name="Grigoriev I.V."/>
            <person name="Nagy L.G."/>
            <person name="Martin F."/>
            <person name="Kauserud H."/>
        </authorList>
    </citation>
    <scope>NUCLEOTIDE SEQUENCE</scope>
    <source>
        <strain evidence="2">CBHHK200</strain>
    </source>
</reference>
<evidence type="ECO:0000313" key="1">
    <source>
        <dbReference type="EMBL" id="KAJ7028247.1"/>
    </source>
</evidence>